<dbReference type="Pfam" id="PF02463">
    <property type="entry name" value="SMC_N"/>
    <property type="match status" value="1"/>
</dbReference>
<evidence type="ECO:0000313" key="12">
    <source>
        <dbReference type="EMBL" id="OEF98455.1"/>
    </source>
</evidence>
<proteinExistence type="inferred from homology"/>
<dbReference type="SUPFAM" id="SSF52540">
    <property type="entry name" value="P-loop containing nucleoside triphosphate hydrolases"/>
    <property type="match status" value="1"/>
</dbReference>
<comment type="function">
    <text evidence="1 9">May be involved in recombinational repair of damaged DNA.</text>
</comment>
<protein>
    <recommendedName>
        <fullName evidence="3 9">DNA repair protein RecN</fullName>
    </recommendedName>
    <alternativeName>
        <fullName evidence="8 9">Recombination protein N</fullName>
    </alternativeName>
</protein>
<keyword evidence="6" id="KW-0067">ATP-binding</keyword>
<dbReference type="GO" id="GO:0006310">
    <property type="term" value="P:DNA recombination"/>
    <property type="evidence" value="ECO:0007669"/>
    <property type="project" value="InterPro"/>
</dbReference>
<keyword evidence="4" id="KW-0547">Nucleotide-binding</keyword>
<comment type="similarity">
    <text evidence="2 9">Belongs to the RecN family.</text>
</comment>
<keyword evidence="10" id="KW-0175">Coiled coil</keyword>
<dbReference type="PANTHER" id="PTHR11059">
    <property type="entry name" value="DNA REPAIR PROTEIN RECN"/>
    <property type="match status" value="1"/>
</dbReference>
<evidence type="ECO:0000256" key="8">
    <source>
        <dbReference type="ARBA" id="ARBA00033408"/>
    </source>
</evidence>
<keyword evidence="13" id="KW-1185">Reference proteome</keyword>
<dbReference type="InterPro" id="IPR003395">
    <property type="entry name" value="RecF/RecN/SMC_N"/>
</dbReference>
<dbReference type="FunFam" id="3.40.50.300:FF:000319">
    <property type="entry name" value="DNA repair protein RecN"/>
    <property type="match status" value="1"/>
</dbReference>
<gene>
    <name evidence="12" type="ORF">BHF68_01915</name>
</gene>
<dbReference type="PANTHER" id="PTHR11059:SF0">
    <property type="entry name" value="DNA REPAIR PROTEIN RECN"/>
    <property type="match status" value="1"/>
</dbReference>
<dbReference type="GO" id="GO:0006281">
    <property type="term" value="P:DNA repair"/>
    <property type="evidence" value="ECO:0007669"/>
    <property type="project" value="UniProtKB-KW"/>
</dbReference>
<evidence type="ECO:0000256" key="5">
    <source>
        <dbReference type="ARBA" id="ARBA00022763"/>
    </source>
</evidence>
<dbReference type="OrthoDB" id="9806954at2"/>
<feature type="domain" description="RecF/RecN/SMC N-terminal" evidence="11">
    <location>
        <begin position="1"/>
        <end position="506"/>
    </location>
</feature>
<feature type="coiled-coil region" evidence="10">
    <location>
        <begin position="293"/>
        <end position="358"/>
    </location>
</feature>
<evidence type="ECO:0000256" key="6">
    <source>
        <dbReference type="ARBA" id="ARBA00022840"/>
    </source>
</evidence>
<dbReference type="GO" id="GO:0009432">
    <property type="term" value="P:SOS response"/>
    <property type="evidence" value="ECO:0007669"/>
    <property type="project" value="TreeGrafter"/>
</dbReference>
<dbReference type="NCBIfam" id="TIGR00634">
    <property type="entry name" value="recN"/>
    <property type="match status" value="1"/>
</dbReference>
<dbReference type="AlphaFoldDB" id="A0A1E5G5S7"/>
<dbReference type="Proteomes" id="UP000094296">
    <property type="component" value="Unassembled WGS sequence"/>
</dbReference>
<dbReference type="EMBL" id="MIJE01000001">
    <property type="protein sequence ID" value="OEF98455.1"/>
    <property type="molecule type" value="Genomic_DNA"/>
</dbReference>
<evidence type="ECO:0000256" key="4">
    <source>
        <dbReference type="ARBA" id="ARBA00022741"/>
    </source>
</evidence>
<dbReference type="RefSeq" id="WP_069641947.1">
    <property type="nucleotide sequence ID" value="NZ_MIJE01000001.1"/>
</dbReference>
<accession>A0A1E5G5S7</accession>
<reference evidence="12 13" key="1">
    <citation type="submission" date="2016-09" db="EMBL/GenBank/DDBJ databases">
        <title>Draft genome sequence for the type strain of Desulfuribacillus alkaliarsenatis AHT28, an obligately anaerobic, sulfidogenic bacterium isolated from Russian soda lake sediments.</title>
        <authorList>
            <person name="Abin C.A."/>
            <person name="Hollibaugh J.T."/>
        </authorList>
    </citation>
    <scope>NUCLEOTIDE SEQUENCE [LARGE SCALE GENOMIC DNA]</scope>
    <source>
        <strain evidence="12 13">AHT28</strain>
    </source>
</reference>
<dbReference type="InterPro" id="IPR027417">
    <property type="entry name" value="P-loop_NTPase"/>
</dbReference>
<keyword evidence="7 9" id="KW-0234">DNA repair</keyword>
<dbReference type="CDD" id="cd03241">
    <property type="entry name" value="ABC_RecN"/>
    <property type="match status" value="2"/>
</dbReference>
<feature type="coiled-coil region" evidence="10">
    <location>
        <begin position="201"/>
        <end position="228"/>
    </location>
</feature>
<evidence type="ECO:0000313" key="13">
    <source>
        <dbReference type="Proteomes" id="UP000094296"/>
    </source>
</evidence>
<evidence type="ECO:0000259" key="11">
    <source>
        <dbReference type="Pfam" id="PF02463"/>
    </source>
</evidence>
<evidence type="ECO:0000256" key="10">
    <source>
        <dbReference type="SAM" id="Coils"/>
    </source>
</evidence>
<dbReference type="InterPro" id="IPR004604">
    <property type="entry name" value="DNA_recomb/repair_RecN"/>
</dbReference>
<evidence type="ECO:0000256" key="3">
    <source>
        <dbReference type="ARBA" id="ARBA00021315"/>
    </source>
</evidence>
<dbReference type="GO" id="GO:0043590">
    <property type="term" value="C:bacterial nucleoid"/>
    <property type="evidence" value="ECO:0007669"/>
    <property type="project" value="TreeGrafter"/>
</dbReference>
<organism evidence="12 13">
    <name type="scientific">Desulfuribacillus alkaliarsenatis</name>
    <dbReference type="NCBI Taxonomy" id="766136"/>
    <lineage>
        <taxon>Bacteria</taxon>
        <taxon>Bacillati</taxon>
        <taxon>Bacillota</taxon>
        <taxon>Desulfuribacillia</taxon>
        <taxon>Desulfuribacillales</taxon>
        <taxon>Desulfuribacillaceae</taxon>
        <taxon>Desulfuribacillus</taxon>
    </lineage>
</organism>
<dbReference type="Gene3D" id="3.40.50.300">
    <property type="entry name" value="P-loop containing nucleotide triphosphate hydrolases"/>
    <property type="match status" value="2"/>
</dbReference>
<evidence type="ECO:0000256" key="7">
    <source>
        <dbReference type="ARBA" id="ARBA00023204"/>
    </source>
</evidence>
<evidence type="ECO:0000256" key="9">
    <source>
        <dbReference type="PIRNR" id="PIRNR003128"/>
    </source>
</evidence>
<sequence>MLQELAVKNFGLIEDMKISFQNGFHVITGETGAGKSMIIDALNVIVGGRASSDLIRYGCETAYVEALFIISDEIINKINDYGIDADSNDLIVAREIKIQGKSTCRINGKLVTVHFLKEIMEPFIDLHGQHEHQKLLHTKEHLRLLDGYGKTELNEQLLIVKNLFFDYKRLLTEFNEIHKNEQDASQRIEFLKFQVQDLTQLNLSEGEEEELENKKKILSNQEKLFKNAHLVKAYLKDGTNEGLGASELIHQAMLCLQEIAKIDSKYNEQIAILENVTVSLEDVALEAGKTLDSEATEEDINSIEARLFELQQVKRKYRKDIPQLIIYMQQLEDELHKLENKDSLAKDLQDKLLNLKQEFVKQAKLLTKLRKHVAEQMEVAMKDELKQLSLPKVNFEISFIELDEPQHTGIDAIEFLFSANPGEPLRPLAKIASGGELSRIMLAFKNLLANIDCTPTVIFDEVDTGVSGLAAQKIAEKLAAISRNRQVFCVTHMPQIAAMSDVHMFIKKDFQSNKTITKLEILDDEEITKELGRMISGENITTSTLKHAQEMRKIANNFKKIIANDNLK</sequence>
<dbReference type="STRING" id="766136.BHF68_01915"/>
<dbReference type="PIRSF" id="PIRSF003128">
    <property type="entry name" value="RecN"/>
    <property type="match status" value="1"/>
</dbReference>
<keyword evidence="5 9" id="KW-0227">DNA damage</keyword>
<comment type="caution">
    <text evidence="12">The sequence shown here is derived from an EMBL/GenBank/DDBJ whole genome shotgun (WGS) entry which is preliminary data.</text>
</comment>
<evidence type="ECO:0000256" key="2">
    <source>
        <dbReference type="ARBA" id="ARBA00009441"/>
    </source>
</evidence>
<name>A0A1E5G5S7_9FIRM</name>
<dbReference type="GO" id="GO:0005524">
    <property type="term" value="F:ATP binding"/>
    <property type="evidence" value="ECO:0007669"/>
    <property type="project" value="UniProtKB-KW"/>
</dbReference>
<evidence type="ECO:0000256" key="1">
    <source>
        <dbReference type="ARBA" id="ARBA00003618"/>
    </source>
</evidence>